<keyword evidence="2" id="KW-1185">Reference proteome</keyword>
<sequence>MEKGSEETSARSECACPTDSRRYVCCSEALNLFAQIHQPRRLRHLHLMDMQRQCLACIVRVSFPLFKIQGGGAIVFLSVPLILRSGEFLCFFCCCCCVWLCFSCEMDGPWKSPLNERCCWVMKVARVFA</sequence>
<dbReference type="Proteomes" id="UP000075884">
    <property type="component" value="Unassembled WGS sequence"/>
</dbReference>
<dbReference type="AlphaFoldDB" id="A0A182NWB9"/>
<proteinExistence type="predicted"/>
<evidence type="ECO:0000313" key="1">
    <source>
        <dbReference type="EnsemblMetazoa" id="ADIR014197-PA"/>
    </source>
</evidence>
<evidence type="ECO:0000313" key="2">
    <source>
        <dbReference type="Proteomes" id="UP000075884"/>
    </source>
</evidence>
<protein>
    <submittedName>
        <fullName evidence="1">Uncharacterized protein</fullName>
    </submittedName>
</protein>
<organism evidence="1 2">
    <name type="scientific">Anopheles dirus</name>
    <dbReference type="NCBI Taxonomy" id="7168"/>
    <lineage>
        <taxon>Eukaryota</taxon>
        <taxon>Metazoa</taxon>
        <taxon>Ecdysozoa</taxon>
        <taxon>Arthropoda</taxon>
        <taxon>Hexapoda</taxon>
        <taxon>Insecta</taxon>
        <taxon>Pterygota</taxon>
        <taxon>Neoptera</taxon>
        <taxon>Endopterygota</taxon>
        <taxon>Diptera</taxon>
        <taxon>Nematocera</taxon>
        <taxon>Culicoidea</taxon>
        <taxon>Culicidae</taxon>
        <taxon>Anophelinae</taxon>
        <taxon>Anopheles</taxon>
    </lineage>
</organism>
<accession>A0A182NWB9</accession>
<reference evidence="1" key="2">
    <citation type="submission" date="2020-05" db="UniProtKB">
        <authorList>
            <consortium name="EnsemblMetazoa"/>
        </authorList>
    </citation>
    <scope>IDENTIFICATION</scope>
    <source>
        <strain evidence="1">WRAIR2</strain>
    </source>
</reference>
<reference evidence="2" key="1">
    <citation type="submission" date="2013-03" db="EMBL/GenBank/DDBJ databases">
        <title>The Genome Sequence of Anopheles dirus WRAIR2.</title>
        <authorList>
            <consortium name="The Broad Institute Genomics Platform"/>
            <person name="Neafsey D.E."/>
            <person name="Walton C."/>
            <person name="Walker B."/>
            <person name="Young S.K."/>
            <person name="Zeng Q."/>
            <person name="Gargeya S."/>
            <person name="Fitzgerald M."/>
            <person name="Haas B."/>
            <person name="Abouelleil A."/>
            <person name="Allen A.W."/>
            <person name="Alvarado L."/>
            <person name="Arachchi H.M."/>
            <person name="Berlin A.M."/>
            <person name="Chapman S.B."/>
            <person name="Gainer-Dewar J."/>
            <person name="Goldberg J."/>
            <person name="Griggs A."/>
            <person name="Gujja S."/>
            <person name="Hansen M."/>
            <person name="Howarth C."/>
            <person name="Imamovic A."/>
            <person name="Ireland A."/>
            <person name="Larimer J."/>
            <person name="McCowan C."/>
            <person name="Murphy C."/>
            <person name="Pearson M."/>
            <person name="Poon T.W."/>
            <person name="Priest M."/>
            <person name="Roberts A."/>
            <person name="Saif S."/>
            <person name="Shea T."/>
            <person name="Sisk P."/>
            <person name="Sykes S."/>
            <person name="Wortman J."/>
            <person name="Nusbaum C."/>
            <person name="Birren B."/>
        </authorList>
    </citation>
    <scope>NUCLEOTIDE SEQUENCE [LARGE SCALE GENOMIC DNA]</scope>
    <source>
        <strain evidence="2">WRAIR2</strain>
    </source>
</reference>
<dbReference type="VEuPathDB" id="VectorBase:ADIR014197"/>
<name>A0A182NWB9_9DIPT</name>
<dbReference type="EnsemblMetazoa" id="ADIR014197-RA">
    <property type="protein sequence ID" value="ADIR014197-PA"/>
    <property type="gene ID" value="ADIR014197"/>
</dbReference>